<evidence type="ECO:0000313" key="2">
    <source>
        <dbReference type="Proteomes" id="UP000249260"/>
    </source>
</evidence>
<dbReference type="EMBL" id="QLUW01000007">
    <property type="protein sequence ID" value="RAP73473.1"/>
    <property type="molecule type" value="Genomic_DNA"/>
</dbReference>
<dbReference type="Proteomes" id="UP000249260">
    <property type="component" value="Unassembled WGS sequence"/>
</dbReference>
<accession>A0A328TVF8</accession>
<gene>
    <name evidence="1" type="ORF">DL346_27665</name>
</gene>
<protein>
    <submittedName>
        <fullName evidence="1">Uncharacterized protein</fullName>
    </submittedName>
</protein>
<keyword evidence="2" id="KW-1185">Reference proteome</keyword>
<dbReference type="AlphaFoldDB" id="A0A328TVF8"/>
<comment type="caution">
    <text evidence="1">The sequence shown here is derived from an EMBL/GenBank/DDBJ whole genome shotgun (WGS) entry which is preliminary data.</text>
</comment>
<reference evidence="1 2" key="1">
    <citation type="submission" date="2018-06" db="EMBL/GenBank/DDBJ databases">
        <title>Paenibacillus montanisoli sp. nov., isolated from mountain area soil.</title>
        <authorList>
            <person name="Wu M."/>
        </authorList>
    </citation>
    <scope>NUCLEOTIDE SEQUENCE [LARGE SCALE GENOMIC DNA]</scope>
    <source>
        <strain evidence="1 2">RA17</strain>
    </source>
</reference>
<proteinExistence type="predicted"/>
<dbReference type="RefSeq" id="WP_112885615.1">
    <property type="nucleotide sequence ID" value="NZ_QLUW01000007.1"/>
</dbReference>
<dbReference type="OrthoDB" id="2969567at2"/>
<dbReference type="Pfam" id="PF24704">
    <property type="entry name" value="DUF7667"/>
    <property type="match status" value="1"/>
</dbReference>
<dbReference type="InterPro" id="IPR056084">
    <property type="entry name" value="DUF7667"/>
</dbReference>
<sequence length="83" mass="9412">MSLMPIHERLAELWTIRSKRALSAEELADFEHCLAVNAMICRQVANLYNLSLLASMTGDTEWQHDICRKIERLTGTPPASTQL</sequence>
<name>A0A328TVF8_9BACL</name>
<evidence type="ECO:0000313" key="1">
    <source>
        <dbReference type="EMBL" id="RAP73473.1"/>
    </source>
</evidence>
<organism evidence="1 2">
    <name type="scientific">Paenibacillus montanisoli</name>
    <dbReference type="NCBI Taxonomy" id="2081970"/>
    <lineage>
        <taxon>Bacteria</taxon>
        <taxon>Bacillati</taxon>
        <taxon>Bacillota</taxon>
        <taxon>Bacilli</taxon>
        <taxon>Bacillales</taxon>
        <taxon>Paenibacillaceae</taxon>
        <taxon>Paenibacillus</taxon>
    </lineage>
</organism>